<evidence type="ECO:0000259" key="2">
    <source>
        <dbReference type="PROSITE" id="PS50015"/>
    </source>
</evidence>
<dbReference type="EMBL" id="JADCNL010000008">
    <property type="protein sequence ID" value="KAG0469982.1"/>
    <property type="molecule type" value="Genomic_DNA"/>
</dbReference>
<gene>
    <name evidence="3" type="ORF">HPP92_016682</name>
</gene>
<dbReference type="PANTHER" id="PTHR11480:SF87">
    <property type="entry name" value="PROSAPOSIN-LIKE"/>
    <property type="match status" value="1"/>
</dbReference>
<evidence type="ECO:0000256" key="1">
    <source>
        <dbReference type="ARBA" id="ARBA00023157"/>
    </source>
</evidence>
<dbReference type="InterPro" id="IPR011001">
    <property type="entry name" value="Saposin-like"/>
</dbReference>
<organism evidence="3 4">
    <name type="scientific">Vanilla planifolia</name>
    <name type="common">Vanilla</name>
    <dbReference type="NCBI Taxonomy" id="51239"/>
    <lineage>
        <taxon>Eukaryota</taxon>
        <taxon>Viridiplantae</taxon>
        <taxon>Streptophyta</taxon>
        <taxon>Embryophyta</taxon>
        <taxon>Tracheophyta</taxon>
        <taxon>Spermatophyta</taxon>
        <taxon>Magnoliopsida</taxon>
        <taxon>Liliopsida</taxon>
        <taxon>Asparagales</taxon>
        <taxon>Orchidaceae</taxon>
        <taxon>Vanilloideae</taxon>
        <taxon>Vanilleae</taxon>
        <taxon>Vanilla</taxon>
    </lineage>
</organism>
<protein>
    <recommendedName>
        <fullName evidence="2">Saposin B-type domain-containing protein</fullName>
    </recommendedName>
</protein>
<dbReference type="AlphaFoldDB" id="A0A835QJB9"/>
<name>A0A835QJB9_VANPL</name>
<dbReference type="InterPro" id="IPR008139">
    <property type="entry name" value="SaposinB_dom"/>
</dbReference>
<reference evidence="3 4" key="1">
    <citation type="journal article" date="2020" name="Nat. Food">
        <title>A phased Vanilla planifolia genome enables genetic improvement of flavour and production.</title>
        <authorList>
            <person name="Hasing T."/>
            <person name="Tang H."/>
            <person name="Brym M."/>
            <person name="Khazi F."/>
            <person name="Huang T."/>
            <person name="Chambers A.H."/>
        </authorList>
    </citation>
    <scope>NUCLEOTIDE SEQUENCE [LARGE SCALE GENOMIC DNA]</scope>
    <source>
        <tissue evidence="3">Leaf</tissue>
    </source>
</reference>
<dbReference type="InterPro" id="IPR051428">
    <property type="entry name" value="Sphingo_Act-Surfact_Prot"/>
</dbReference>
<dbReference type="OrthoDB" id="660115at2759"/>
<feature type="domain" description="Saposin B-type" evidence="2">
    <location>
        <begin position="192"/>
        <end position="271"/>
    </location>
</feature>
<dbReference type="SMART" id="SM00741">
    <property type="entry name" value="SapB"/>
    <property type="match status" value="2"/>
</dbReference>
<proteinExistence type="predicted"/>
<keyword evidence="4" id="KW-1185">Reference proteome</keyword>
<evidence type="ECO:0000313" key="3">
    <source>
        <dbReference type="EMBL" id="KAG0469982.1"/>
    </source>
</evidence>
<evidence type="ECO:0000313" key="4">
    <source>
        <dbReference type="Proteomes" id="UP000636800"/>
    </source>
</evidence>
<sequence length="278" mass="32106">MRQRPFCFISSVSYSKPPQYSPVPFDTLHLPCEKNETRIEVLSKRKDLDAVLLIVVTLPSAILPNLYSGLHNPENTVKERYSSEIMVIPEGDSGCNSCMETSRKAETTLKEISLLKEFDMLSSEVCHFLPGNFETQCLHKSMMQIRHAKLSLQELFREKSLCNSTGLCIDQPKLQDEVDIFVENKMIQEFEDERACIACRRAIRELLMKMKQPKLRRKIIESLIDYCEESEDDEDLCKQIVYKYAPTVLAKLEKLKSNEMCFMMGMCDEGMALDEILY</sequence>
<dbReference type="PROSITE" id="PS50015">
    <property type="entry name" value="SAP_B"/>
    <property type="match status" value="1"/>
</dbReference>
<accession>A0A835QJB9</accession>
<dbReference type="Proteomes" id="UP000636800">
    <property type="component" value="Unassembled WGS sequence"/>
</dbReference>
<dbReference type="PANTHER" id="PTHR11480">
    <property type="entry name" value="SAPOSIN-RELATED"/>
    <property type="match status" value="1"/>
</dbReference>
<keyword evidence="1" id="KW-1015">Disulfide bond</keyword>
<dbReference type="SUPFAM" id="SSF47862">
    <property type="entry name" value="Saposin"/>
    <property type="match status" value="1"/>
</dbReference>
<comment type="caution">
    <text evidence="3">The sequence shown here is derived from an EMBL/GenBank/DDBJ whole genome shotgun (WGS) entry which is preliminary data.</text>
</comment>
<dbReference type="Gene3D" id="1.10.225.10">
    <property type="entry name" value="Saposin-like"/>
    <property type="match status" value="1"/>
</dbReference>